<keyword evidence="4 5" id="KW-0472">Membrane</keyword>
<dbReference type="AlphaFoldDB" id="A0A446BRB3"/>
<feature type="transmembrane region" description="Helical" evidence="5">
    <location>
        <begin position="72"/>
        <end position="92"/>
    </location>
</feature>
<feature type="transmembrane region" description="Helical" evidence="5">
    <location>
        <begin position="45"/>
        <end position="65"/>
    </location>
</feature>
<feature type="transmembrane region" description="Helical" evidence="5">
    <location>
        <begin position="12"/>
        <end position="33"/>
    </location>
</feature>
<dbReference type="Pfam" id="PF01284">
    <property type="entry name" value="MARVEL"/>
    <property type="match status" value="1"/>
</dbReference>
<keyword evidence="3 5" id="KW-1133">Transmembrane helix</keyword>
<dbReference type="GO" id="GO:0070941">
    <property type="term" value="P:eisosome assembly"/>
    <property type="evidence" value="ECO:0007669"/>
    <property type="project" value="TreeGrafter"/>
</dbReference>
<dbReference type="GO" id="GO:0005886">
    <property type="term" value="C:plasma membrane"/>
    <property type="evidence" value="ECO:0007669"/>
    <property type="project" value="TreeGrafter"/>
</dbReference>
<name>A0A446BRB3_9PEZI</name>
<reference evidence="7 8" key="1">
    <citation type="submission" date="2018-04" db="EMBL/GenBank/DDBJ databases">
        <authorList>
            <person name="Huttner S."/>
            <person name="Dainat J."/>
        </authorList>
    </citation>
    <scope>NUCLEOTIDE SEQUENCE [LARGE SCALE GENOMIC DNA]</scope>
</reference>
<evidence type="ECO:0000259" key="6">
    <source>
        <dbReference type="Pfam" id="PF01284"/>
    </source>
</evidence>
<dbReference type="PANTHER" id="PTHR28165">
    <property type="entry name" value="NON-CLASSICAL EXPORT PROTEIN 2-RELATED"/>
    <property type="match status" value="1"/>
</dbReference>
<accession>A0A446BRB3</accession>
<evidence type="ECO:0000313" key="7">
    <source>
        <dbReference type="EMBL" id="SPQ25055.1"/>
    </source>
</evidence>
<sequence length="185" mass="19004">MNRAVGLGLRALQILIGATILGIAASLIANQVVGDSPVTTRYATFTGGFGMMVGLVGVASLLASFIPEVVPLALDGLAALLFLAGGIAWAVGLRNLDNCNNYQNMLQNGLLNEGTLDVDGQTLYGVITPGHEDEAPGKLRGNCQRATADEALQFISFGLALALVGFGFLQVRRGGKGGGVGVYVA</sequence>
<evidence type="ECO:0000256" key="5">
    <source>
        <dbReference type="SAM" id="Phobius"/>
    </source>
</evidence>
<evidence type="ECO:0000256" key="4">
    <source>
        <dbReference type="ARBA" id="ARBA00023136"/>
    </source>
</evidence>
<feature type="domain" description="MARVEL" evidence="6">
    <location>
        <begin position="7"/>
        <end position="164"/>
    </location>
</feature>
<comment type="subcellular location">
    <subcellularLocation>
        <location evidence="1">Membrane</location>
        <topology evidence="1">Multi-pass membrane protein</topology>
    </subcellularLocation>
</comment>
<proteinExistence type="predicted"/>
<evidence type="ECO:0000313" key="8">
    <source>
        <dbReference type="Proteomes" id="UP000289323"/>
    </source>
</evidence>
<feature type="transmembrane region" description="Helical" evidence="5">
    <location>
        <begin position="151"/>
        <end position="169"/>
    </location>
</feature>
<protein>
    <submittedName>
        <fullName evidence="7">06bdf356-a8e0-4154-8eca-9029144a05ed</fullName>
    </submittedName>
</protein>
<dbReference type="PANTHER" id="PTHR28165:SF2">
    <property type="entry name" value="MARVEL DOMAIN-CONTAINING PROTEIN"/>
    <property type="match status" value="1"/>
</dbReference>
<dbReference type="GO" id="GO:0032126">
    <property type="term" value="C:eisosome"/>
    <property type="evidence" value="ECO:0007669"/>
    <property type="project" value="TreeGrafter"/>
</dbReference>
<evidence type="ECO:0000256" key="2">
    <source>
        <dbReference type="ARBA" id="ARBA00022692"/>
    </source>
</evidence>
<dbReference type="Proteomes" id="UP000289323">
    <property type="component" value="Unassembled WGS sequence"/>
</dbReference>
<dbReference type="InterPro" id="IPR052649">
    <property type="entry name" value="NCE102-like"/>
</dbReference>
<dbReference type="EMBL" id="OUUZ01000015">
    <property type="protein sequence ID" value="SPQ25055.1"/>
    <property type="molecule type" value="Genomic_DNA"/>
</dbReference>
<evidence type="ECO:0000256" key="1">
    <source>
        <dbReference type="ARBA" id="ARBA00004141"/>
    </source>
</evidence>
<dbReference type="InterPro" id="IPR008253">
    <property type="entry name" value="Marvel"/>
</dbReference>
<gene>
    <name evidence="7" type="ORF">TT172_LOCUS7474</name>
</gene>
<organism evidence="7 8">
    <name type="scientific">Thermothielavioides terrestris</name>
    <dbReference type="NCBI Taxonomy" id="2587410"/>
    <lineage>
        <taxon>Eukaryota</taxon>
        <taxon>Fungi</taxon>
        <taxon>Dikarya</taxon>
        <taxon>Ascomycota</taxon>
        <taxon>Pezizomycotina</taxon>
        <taxon>Sordariomycetes</taxon>
        <taxon>Sordariomycetidae</taxon>
        <taxon>Sordariales</taxon>
        <taxon>Chaetomiaceae</taxon>
        <taxon>Thermothielavioides</taxon>
    </lineage>
</organism>
<evidence type="ECO:0000256" key="3">
    <source>
        <dbReference type="ARBA" id="ARBA00022989"/>
    </source>
</evidence>
<keyword evidence="2 5" id="KW-0812">Transmembrane</keyword>
<dbReference type="GO" id="GO:0072659">
    <property type="term" value="P:protein localization to plasma membrane"/>
    <property type="evidence" value="ECO:0007669"/>
    <property type="project" value="TreeGrafter"/>
</dbReference>